<dbReference type="InterPro" id="IPR049942">
    <property type="entry name" value="DML1/Misato"/>
</dbReference>
<accession>A0AA35S3G7</accession>
<dbReference type="EMBL" id="CASHTH010001963">
    <property type="protein sequence ID" value="CAI8022574.1"/>
    <property type="molecule type" value="Genomic_DNA"/>
</dbReference>
<keyword evidence="2" id="KW-1185">Reference proteome</keyword>
<dbReference type="AlphaFoldDB" id="A0AA35S3G7"/>
<dbReference type="GO" id="GO:0005739">
    <property type="term" value="C:mitochondrion"/>
    <property type="evidence" value="ECO:0007669"/>
    <property type="project" value="TreeGrafter"/>
</dbReference>
<dbReference type="PANTHER" id="PTHR13391:SF0">
    <property type="entry name" value="PROTEIN MISATO HOMOLOG 1"/>
    <property type="match status" value="1"/>
</dbReference>
<feature type="non-terminal residue" evidence="1">
    <location>
        <position position="254"/>
    </location>
</feature>
<name>A0AA35S3G7_GEOBA</name>
<comment type="caution">
    <text evidence="1">The sequence shown here is derived from an EMBL/GenBank/DDBJ whole genome shotgun (WGS) entry which is preliminary data.</text>
</comment>
<protein>
    <submittedName>
        <fullName evidence="1">Uncharacterized protein</fullName>
    </submittedName>
</protein>
<dbReference type="Proteomes" id="UP001174909">
    <property type="component" value="Unassembled WGS sequence"/>
</dbReference>
<sequence>LSLPIQPALLYHTSAVFASALETATLFYRTHHNLTTLPLLTDSLTAAGRKICSLGVSLLLLPVFHFLPPHGNPWPISQLALSLSLWPFQTPQNRLVQDPKNDTLSLATSLRGTPPNYHSNGISFATKLCLPLPIIHAIFGKLCATVQLAVLHPEAPPTCHTPTLFPRILSTSDIMTVRQKHQYVGPVSRLQTQSSTKHLLLSLLSLVNPRHTRQFPAYAETCLDHDNTAELVQNVSSLADCYSVGGPPSDEDSD</sequence>
<dbReference type="PANTHER" id="PTHR13391">
    <property type="entry name" value="MITOCHONDRIAL DISTRIBUTION REGULATOR MISATO"/>
    <property type="match status" value="1"/>
</dbReference>
<evidence type="ECO:0000313" key="2">
    <source>
        <dbReference type="Proteomes" id="UP001174909"/>
    </source>
</evidence>
<reference evidence="1" key="1">
    <citation type="submission" date="2023-03" db="EMBL/GenBank/DDBJ databases">
        <authorList>
            <person name="Steffen K."/>
            <person name="Cardenas P."/>
        </authorList>
    </citation>
    <scope>NUCLEOTIDE SEQUENCE</scope>
</reference>
<dbReference type="GO" id="GO:0007005">
    <property type="term" value="P:mitochondrion organization"/>
    <property type="evidence" value="ECO:0007669"/>
    <property type="project" value="InterPro"/>
</dbReference>
<gene>
    <name evidence="1" type="ORF">GBAR_LOCUS13241</name>
</gene>
<evidence type="ECO:0000313" key="1">
    <source>
        <dbReference type="EMBL" id="CAI8022574.1"/>
    </source>
</evidence>
<organism evidence="1 2">
    <name type="scientific">Geodia barretti</name>
    <name type="common">Barrett's horny sponge</name>
    <dbReference type="NCBI Taxonomy" id="519541"/>
    <lineage>
        <taxon>Eukaryota</taxon>
        <taxon>Metazoa</taxon>
        <taxon>Porifera</taxon>
        <taxon>Demospongiae</taxon>
        <taxon>Heteroscleromorpha</taxon>
        <taxon>Tetractinellida</taxon>
        <taxon>Astrophorina</taxon>
        <taxon>Geodiidae</taxon>
        <taxon>Geodia</taxon>
    </lineage>
</organism>
<proteinExistence type="predicted"/>